<dbReference type="SMART" id="SM00367">
    <property type="entry name" value="LRR_CC"/>
    <property type="match status" value="3"/>
</dbReference>
<evidence type="ECO:0000313" key="2">
    <source>
        <dbReference type="EMBL" id="KAG2225821.1"/>
    </source>
</evidence>
<dbReference type="PANTHER" id="PTHR13318">
    <property type="entry name" value="PARTNER OF PAIRED, ISOFORM B-RELATED"/>
    <property type="match status" value="1"/>
</dbReference>
<proteinExistence type="predicted"/>
<dbReference type="OrthoDB" id="10257471at2759"/>
<feature type="region of interest" description="Disordered" evidence="1">
    <location>
        <begin position="922"/>
        <end position="966"/>
    </location>
</feature>
<sequence length="1384" mass="155218">MNATFSQEEWASSFNWNTNQQGLLRLRTNEMEHLCLFLSTQRDLLELALVNRACNAVVLPILWRKPSLPVPEKLPPFLRTVASQKHLALYVKRISLCVRDGDCPTVFQPVHDSMLKRHQEKIPLRWPKLIMHMVQQCENIETLKIYGWELTPMKIETIGATLKNLQSITIIGSNDHFQRPFVLRNLLSRLRELHLDGDFCISLDFANTLATRAHALRSLEIPLCYGDKRIEKQALTRLCSGKKGELDLTALKLTNASPMQDEDVENVLSAFPNLRSFTLHGTINVTAGIISTAIIKCENIESIELRAHSQTVLRQVHKPAMHNFPNTWVSASRLKRLLLEYMAVPEKVMEDLAQSSDSLMTIGLRNCLHVTDKALVQLIECNENLKTLHLVDCELITDETLNGLAQSSARKTIQDVYIEHCGQITPRAVYLFCCATTNYRLQHLCFDGYRNLSSSILGTFIPPGEDTQSGGWESRVKLDERAIDALASMDTQLTPDLLDLPEDKTITGEQLILLAKELNIGVDILNSAIEKIQSECPVEGIDDIDSGSEQTSAYADFEQKIEHKPLSRVSSLRIQHNLRPTTPARWAHANESDIQQYLPLSTSMDDHDNRTVISTISRRSSRHSHRSSHHSQRHSSIDTPEPESTTEYESEHQVEPEEHRMDDDIDERFEDFNEHSTSSSIVSADDRSPALETDNDMDFVNEPFPEQEITTQRDTMASSQVMTTTTTRSTVHENWPSLSTSNTIPPINKKKTSEVELGGWGTNDMGPWVKKVQPSPKYSDPLPPTRRRENESWVPYTEERYGQQWQQQTLEPTQPTFKSAGGRNSYSMESDGWGTPKSYVAWSDVRQQGFAREVLEQQRSTQFWDSQAQRYKSYDTSVSVKTWNDSAAKPSHQSQPAATSNESTSFNSLNTSWLPIKNVNSTLQEQQQQQSKKIPENNKRFSQSQSRPRSPEILSSDDEDINWDDDDGVTIKTSPVLVPQHGRQPPLPASRGNNHYNPFLPIHPGNPKWQRKDEWIIDTKPSVMEHPEQDVYNSGLVLDEGHSKSFSESTKSVKPPERPIGDNIAQWNDFASVGVAEQVIIQDQRARQNDQAAASHQRQQQSITPVDTQSGFLIDTSDVISKSAISDTKLISTSFQPTSTSFDSSLWKVMSGLNMDNSIPTSTQSEQPQQASSPRDGVSATTTTTTTTNTISTTSNHVQNNTNSLVDNTTDDLLSPTEESSTDMLSIQAPLTPRNNNTETNTIQQPLTPQVPESSKVNSPHTADIGVSDSLKSALFGTPQTDASASDNSQGVSTPLSPESLSSPSGQSPLPKPEADQEPNADPRGPRLGSFIISIPEKGDCVLKIYMNVSPEDSAREFCDENGIPDMYDKVTRKRKVQRKKKQQ</sequence>
<feature type="compositionally biased region" description="Polar residues" evidence="1">
    <location>
        <begin position="1197"/>
        <end position="1225"/>
    </location>
</feature>
<feature type="compositionally biased region" description="Basic residues" evidence="1">
    <location>
        <begin position="1372"/>
        <end position="1384"/>
    </location>
</feature>
<feature type="region of interest" description="Disordered" evidence="1">
    <location>
        <begin position="1157"/>
        <end position="1331"/>
    </location>
</feature>
<dbReference type="Gene3D" id="3.80.10.10">
    <property type="entry name" value="Ribonuclease Inhibitor"/>
    <property type="match status" value="1"/>
</dbReference>
<feature type="compositionally biased region" description="Polar residues" evidence="1">
    <location>
        <begin position="736"/>
        <end position="745"/>
    </location>
</feature>
<dbReference type="InterPro" id="IPR032675">
    <property type="entry name" value="LRR_dom_sf"/>
</dbReference>
<evidence type="ECO:0000313" key="3">
    <source>
        <dbReference type="Proteomes" id="UP000646827"/>
    </source>
</evidence>
<evidence type="ECO:0008006" key="4">
    <source>
        <dbReference type="Google" id="ProtNLM"/>
    </source>
</evidence>
<comment type="caution">
    <text evidence="2">The sequence shown here is derived from an EMBL/GenBank/DDBJ whole genome shotgun (WGS) entry which is preliminary data.</text>
</comment>
<feature type="compositionally biased region" description="Low complexity" evidence="1">
    <location>
        <begin position="1181"/>
        <end position="1196"/>
    </location>
</feature>
<feature type="compositionally biased region" description="Polar residues" evidence="1">
    <location>
        <begin position="1278"/>
        <end position="1292"/>
    </location>
</feature>
<feature type="compositionally biased region" description="Low complexity" evidence="1">
    <location>
        <begin position="1293"/>
        <end position="1309"/>
    </location>
</feature>
<name>A0A8H7SAW0_9FUNG</name>
<dbReference type="GO" id="GO:0031146">
    <property type="term" value="P:SCF-dependent proteasomal ubiquitin-dependent protein catabolic process"/>
    <property type="evidence" value="ECO:0007669"/>
    <property type="project" value="TreeGrafter"/>
</dbReference>
<gene>
    <name evidence="2" type="ORF">INT45_007065</name>
</gene>
<feature type="region of interest" description="Disordered" evidence="1">
    <location>
        <begin position="802"/>
        <end position="833"/>
    </location>
</feature>
<dbReference type="GO" id="GO:0019005">
    <property type="term" value="C:SCF ubiquitin ligase complex"/>
    <property type="evidence" value="ECO:0007669"/>
    <property type="project" value="TreeGrafter"/>
</dbReference>
<feature type="compositionally biased region" description="Polar residues" evidence="1">
    <location>
        <begin position="1157"/>
        <end position="1173"/>
    </location>
</feature>
<feature type="compositionally biased region" description="Acidic residues" evidence="1">
    <location>
        <begin position="955"/>
        <end position="966"/>
    </location>
</feature>
<feature type="region of interest" description="Disordered" evidence="1">
    <location>
        <begin position="616"/>
        <end position="660"/>
    </location>
</feature>
<feature type="compositionally biased region" description="Polar residues" evidence="1">
    <location>
        <begin position="1233"/>
        <end position="1261"/>
    </location>
</feature>
<feature type="compositionally biased region" description="Basic residues" evidence="1">
    <location>
        <begin position="619"/>
        <end position="633"/>
    </location>
</feature>
<dbReference type="Proteomes" id="UP000646827">
    <property type="component" value="Unassembled WGS sequence"/>
</dbReference>
<dbReference type="SUPFAM" id="SSF52047">
    <property type="entry name" value="RNI-like"/>
    <property type="match status" value="1"/>
</dbReference>
<evidence type="ECO:0000256" key="1">
    <source>
        <dbReference type="SAM" id="MobiDB-lite"/>
    </source>
</evidence>
<keyword evidence="3" id="KW-1185">Reference proteome</keyword>
<organism evidence="2 3">
    <name type="scientific">Circinella minor</name>
    <dbReference type="NCBI Taxonomy" id="1195481"/>
    <lineage>
        <taxon>Eukaryota</taxon>
        <taxon>Fungi</taxon>
        <taxon>Fungi incertae sedis</taxon>
        <taxon>Mucoromycota</taxon>
        <taxon>Mucoromycotina</taxon>
        <taxon>Mucoromycetes</taxon>
        <taxon>Mucorales</taxon>
        <taxon>Lichtheimiaceae</taxon>
        <taxon>Circinella</taxon>
    </lineage>
</organism>
<feature type="region of interest" description="Disordered" evidence="1">
    <location>
        <begin position="1356"/>
        <end position="1384"/>
    </location>
</feature>
<protein>
    <recommendedName>
        <fullName evidence="4">F-box domain-containing protein</fullName>
    </recommendedName>
</protein>
<dbReference type="EMBL" id="JAEPRB010000023">
    <property type="protein sequence ID" value="KAG2225821.1"/>
    <property type="molecule type" value="Genomic_DNA"/>
</dbReference>
<feature type="region of interest" description="Disordered" evidence="1">
    <location>
        <begin position="727"/>
        <end position="790"/>
    </location>
</feature>
<feature type="compositionally biased region" description="Low complexity" evidence="1">
    <location>
        <begin position="803"/>
        <end position="816"/>
    </location>
</feature>
<feature type="region of interest" description="Disordered" evidence="1">
    <location>
        <begin position="885"/>
        <end position="906"/>
    </location>
</feature>
<accession>A0A8H7SAW0</accession>
<dbReference type="InterPro" id="IPR006553">
    <property type="entry name" value="Leu-rich_rpt_Cys-con_subtyp"/>
</dbReference>
<feature type="compositionally biased region" description="Basic and acidic residues" evidence="1">
    <location>
        <begin position="649"/>
        <end position="660"/>
    </location>
</feature>
<feature type="compositionally biased region" description="Low complexity" evidence="1">
    <location>
        <begin position="1089"/>
        <end position="1102"/>
    </location>
</feature>
<reference evidence="2 3" key="1">
    <citation type="submission" date="2020-12" db="EMBL/GenBank/DDBJ databases">
        <title>Metabolic potential, ecology and presence of endohyphal bacteria is reflected in genomic diversity of Mucoromycotina.</title>
        <authorList>
            <person name="Muszewska A."/>
            <person name="Okrasinska A."/>
            <person name="Steczkiewicz K."/>
            <person name="Drgas O."/>
            <person name="Orlowska M."/>
            <person name="Perlinska-Lenart U."/>
            <person name="Aleksandrzak-Piekarczyk T."/>
            <person name="Szatraj K."/>
            <person name="Zielenkiewicz U."/>
            <person name="Pilsyk S."/>
            <person name="Malc E."/>
            <person name="Mieczkowski P."/>
            <person name="Kruszewska J.S."/>
            <person name="Biernat P."/>
            <person name="Pawlowska J."/>
        </authorList>
    </citation>
    <scope>NUCLEOTIDE SEQUENCE [LARGE SCALE GENOMIC DNA]</scope>
    <source>
        <strain evidence="2 3">CBS 142.35</strain>
    </source>
</reference>
<feature type="region of interest" description="Disordered" evidence="1">
    <location>
        <begin position="1087"/>
        <end position="1106"/>
    </location>
</feature>